<dbReference type="Proteomes" id="UP001589810">
    <property type="component" value="Unassembled WGS sequence"/>
</dbReference>
<comment type="caution">
    <text evidence="2">The sequence shown here is derived from an EMBL/GenBank/DDBJ whole genome shotgun (WGS) entry which is preliminary data.</text>
</comment>
<reference evidence="2 3" key="1">
    <citation type="submission" date="2024-09" db="EMBL/GenBank/DDBJ databases">
        <authorList>
            <person name="Sun Q."/>
            <person name="Mori K."/>
        </authorList>
    </citation>
    <scope>NUCLEOTIDE SEQUENCE [LARGE SCALE GENOMIC DNA]</scope>
    <source>
        <strain evidence="2 3">TBRC 1432</strain>
    </source>
</reference>
<dbReference type="Gene3D" id="3.40.710.10">
    <property type="entry name" value="DD-peptidase/beta-lactamase superfamily"/>
    <property type="match status" value="1"/>
</dbReference>
<dbReference type="InterPro" id="IPR001466">
    <property type="entry name" value="Beta-lactam-related"/>
</dbReference>
<dbReference type="InterPro" id="IPR012338">
    <property type="entry name" value="Beta-lactam/transpept-like"/>
</dbReference>
<name>A0ABV6MI74_9PSEU</name>
<evidence type="ECO:0000259" key="1">
    <source>
        <dbReference type="Pfam" id="PF00144"/>
    </source>
</evidence>
<dbReference type="EMBL" id="JBHLUD010000001">
    <property type="protein sequence ID" value="MFC0539988.1"/>
    <property type="molecule type" value="Genomic_DNA"/>
</dbReference>
<proteinExistence type="predicted"/>
<dbReference type="RefSeq" id="WP_379793715.1">
    <property type="nucleotide sequence ID" value="NZ_JBHLUD010000001.1"/>
</dbReference>
<keyword evidence="3" id="KW-1185">Reference proteome</keyword>
<dbReference type="Pfam" id="PF00144">
    <property type="entry name" value="Beta-lactamase"/>
    <property type="match status" value="1"/>
</dbReference>
<dbReference type="SUPFAM" id="SSF56601">
    <property type="entry name" value="beta-lactamase/transpeptidase-like"/>
    <property type="match status" value="1"/>
</dbReference>
<gene>
    <name evidence="2" type="ORF">ACFFH7_00775</name>
</gene>
<dbReference type="GO" id="GO:0016787">
    <property type="term" value="F:hydrolase activity"/>
    <property type="evidence" value="ECO:0007669"/>
    <property type="project" value="UniProtKB-KW"/>
</dbReference>
<sequence length="215" mass="23844">MAAGPDHRGRHRLALRRRRRRARAAAGALLSTLDDMVRYDRFLKGHEFDLASRSPGVLTSGRATRYGFGWVLGDYRGARYAAHSGGLDGFSDLYVRFPDEDFSIILLGNHKGLAIYQVVLDLAEKFLGRPAPVVPPAGPMPLELAGAYRVDDSVAELTAEGDGLTFTFGRKVRHPLRRLDETTLICADDPDVRLLLHEDGGLTVDQPFYTFTGYR</sequence>
<evidence type="ECO:0000313" key="2">
    <source>
        <dbReference type="EMBL" id="MFC0539988.1"/>
    </source>
</evidence>
<protein>
    <submittedName>
        <fullName evidence="2">Serine hydrolase</fullName>
    </submittedName>
</protein>
<accession>A0ABV6MI74</accession>
<evidence type="ECO:0000313" key="3">
    <source>
        <dbReference type="Proteomes" id="UP001589810"/>
    </source>
</evidence>
<organism evidence="2 3">
    <name type="scientific">Kutzneria chonburiensis</name>
    <dbReference type="NCBI Taxonomy" id="1483604"/>
    <lineage>
        <taxon>Bacteria</taxon>
        <taxon>Bacillati</taxon>
        <taxon>Actinomycetota</taxon>
        <taxon>Actinomycetes</taxon>
        <taxon>Pseudonocardiales</taxon>
        <taxon>Pseudonocardiaceae</taxon>
        <taxon>Kutzneria</taxon>
    </lineage>
</organism>
<keyword evidence="2" id="KW-0378">Hydrolase</keyword>
<feature type="domain" description="Beta-lactamase-related" evidence="1">
    <location>
        <begin position="3"/>
        <end position="112"/>
    </location>
</feature>